<protein>
    <submittedName>
        <fullName evidence="1">Uncharacterized protein</fullName>
    </submittedName>
</protein>
<accession>A0A6N7WPI0</accession>
<dbReference type="Proteomes" id="UP000436047">
    <property type="component" value="Unassembled WGS sequence"/>
</dbReference>
<dbReference type="EMBL" id="VUMI01000063">
    <property type="protein sequence ID" value="MSS91358.1"/>
    <property type="molecule type" value="Genomic_DNA"/>
</dbReference>
<evidence type="ECO:0000313" key="1">
    <source>
        <dbReference type="EMBL" id="MSS91358.1"/>
    </source>
</evidence>
<organism evidence="1 2">
    <name type="scientific">Eisenbergiella porci</name>
    <dbReference type="NCBI Taxonomy" id="2652274"/>
    <lineage>
        <taxon>Bacteria</taxon>
        <taxon>Bacillati</taxon>
        <taxon>Bacillota</taxon>
        <taxon>Clostridia</taxon>
        <taxon>Lachnospirales</taxon>
        <taxon>Lachnospiraceae</taxon>
        <taxon>Eisenbergiella</taxon>
    </lineage>
</organism>
<keyword evidence="2" id="KW-1185">Reference proteome</keyword>
<proteinExistence type="predicted"/>
<evidence type="ECO:0000313" key="2">
    <source>
        <dbReference type="Proteomes" id="UP000436047"/>
    </source>
</evidence>
<sequence>MKKTENYEMTIRLSNKKTAACELCKGAPQSDEIYIFRKNGNGHYLCRKHIEELLMIAALSED</sequence>
<dbReference type="RefSeq" id="WP_154467759.1">
    <property type="nucleotide sequence ID" value="NZ_JAXDZL010000206.1"/>
</dbReference>
<dbReference type="GeneID" id="86056255"/>
<gene>
    <name evidence="1" type="ORF">FYJ45_24915</name>
</gene>
<name>A0A6N7WPI0_9FIRM</name>
<reference evidence="1 2" key="1">
    <citation type="submission" date="2019-08" db="EMBL/GenBank/DDBJ databases">
        <title>In-depth cultivation of the pig gut microbiome towards novel bacterial diversity and tailored functional studies.</title>
        <authorList>
            <person name="Wylensek D."/>
            <person name="Hitch T.C.A."/>
            <person name="Clavel T."/>
        </authorList>
    </citation>
    <scope>NUCLEOTIDE SEQUENCE [LARGE SCALE GENOMIC DNA]</scope>
    <source>
        <strain evidence="1 2">WCA-389-WT-23B</strain>
    </source>
</reference>
<dbReference type="AlphaFoldDB" id="A0A6N7WPI0"/>
<comment type="caution">
    <text evidence="1">The sequence shown here is derived from an EMBL/GenBank/DDBJ whole genome shotgun (WGS) entry which is preliminary data.</text>
</comment>